<comment type="caution">
    <text evidence="1">The sequence shown here is derived from an EMBL/GenBank/DDBJ whole genome shotgun (WGS) entry which is preliminary data.</text>
</comment>
<organism evidence="1 2">
    <name type="scientific">Eubacterium plexicaudatum ASF492</name>
    <dbReference type="NCBI Taxonomy" id="1235802"/>
    <lineage>
        <taxon>Bacteria</taxon>
        <taxon>Bacillati</taxon>
        <taxon>Bacillota</taxon>
        <taxon>Clostridia</taxon>
        <taxon>Eubacteriales</taxon>
        <taxon>Eubacteriaceae</taxon>
        <taxon>Eubacterium</taxon>
    </lineage>
</organism>
<reference evidence="1 2" key="1">
    <citation type="journal article" date="2014" name="Genome Announc.">
        <title>Draft genome sequences of the altered schaedler flora, a defined bacterial community from gnotobiotic mice.</title>
        <authorList>
            <person name="Wannemuehler M.J."/>
            <person name="Overstreet A.M."/>
            <person name="Ward D.V."/>
            <person name="Phillips G.J."/>
        </authorList>
    </citation>
    <scope>NUCLEOTIDE SEQUENCE [LARGE SCALE GENOMIC DNA]</scope>
    <source>
        <strain evidence="1 2">ASF492</strain>
    </source>
</reference>
<dbReference type="STRING" id="1235802.C823_05648"/>
<dbReference type="Pfam" id="PF13310">
    <property type="entry name" value="Virulence_RhuM"/>
    <property type="match status" value="1"/>
</dbReference>
<sequence>MPKKKDEITIHSSAAEYLTYVAAVGDSADSMEMPIAKNYLSDKEMSYMERIVSLYLDYAELQAERQILTSMEDWAKRLDGFLEFNGNEILTDAGKISAEQAKLYAETEFEKYRIVQDRLFLSDYDKFLLELEEQAKNESD</sequence>
<dbReference type="HOGENOM" id="CLU_048266_2_2_9"/>
<dbReference type="EMBL" id="AQFT01000174">
    <property type="protein sequence ID" value="EMZ19171.1"/>
    <property type="molecule type" value="Genomic_DNA"/>
</dbReference>
<proteinExistence type="predicted"/>
<dbReference type="PANTHER" id="PTHR35810">
    <property type="entry name" value="CYTOPLASMIC PROTEIN-RELATED"/>
    <property type="match status" value="1"/>
</dbReference>
<name>N1ZTB3_9FIRM</name>
<dbReference type="Proteomes" id="UP000012589">
    <property type="component" value="Unassembled WGS sequence"/>
</dbReference>
<keyword evidence="2" id="KW-1185">Reference proteome</keyword>
<gene>
    <name evidence="1" type="ORF">C823_05648</name>
</gene>
<accession>N1ZTB3</accession>
<evidence type="ECO:0008006" key="3">
    <source>
        <dbReference type="Google" id="ProtNLM"/>
    </source>
</evidence>
<dbReference type="eggNOG" id="COG3943">
    <property type="taxonomic scope" value="Bacteria"/>
</dbReference>
<dbReference type="InterPro" id="IPR011204">
    <property type="entry name" value="Virulence_RhuM-like"/>
</dbReference>
<evidence type="ECO:0000313" key="2">
    <source>
        <dbReference type="Proteomes" id="UP000012589"/>
    </source>
</evidence>
<dbReference type="PANTHER" id="PTHR35810:SF1">
    <property type="entry name" value="CYTOPLASMIC PROTEIN"/>
    <property type="match status" value="1"/>
</dbReference>
<protein>
    <recommendedName>
        <fullName evidence="3">Virulence protein</fullName>
    </recommendedName>
</protein>
<dbReference type="AlphaFoldDB" id="N1ZTB3"/>
<dbReference type="PATRIC" id="fig|1235802.3.peg.5968"/>
<evidence type="ECO:0000313" key="1">
    <source>
        <dbReference type="EMBL" id="EMZ19171.1"/>
    </source>
</evidence>